<dbReference type="PROSITE" id="PS51077">
    <property type="entry name" value="HTH_ICLR"/>
    <property type="match status" value="1"/>
</dbReference>
<dbReference type="Pfam" id="PF01614">
    <property type="entry name" value="IclR_C"/>
    <property type="match status" value="1"/>
</dbReference>
<dbReference type="Gene3D" id="1.10.10.10">
    <property type="entry name" value="Winged helix-like DNA-binding domain superfamily/Winged helix DNA-binding domain"/>
    <property type="match status" value="1"/>
</dbReference>
<evidence type="ECO:0000313" key="6">
    <source>
        <dbReference type="EMBL" id="MCO1658512.1"/>
    </source>
</evidence>
<keyword evidence="3" id="KW-0804">Transcription</keyword>
<dbReference type="EMBL" id="JAGSOV010000055">
    <property type="protein sequence ID" value="MCO1658512.1"/>
    <property type="molecule type" value="Genomic_DNA"/>
</dbReference>
<keyword evidence="2" id="KW-0238">DNA-binding</keyword>
<dbReference type="InterPro" id="IPR036388">
    <property type="entry name" value="WH-like_DNA-bd_sf"/>
</dbReference>
<dbReference type="InterPro" id="IPR029016">
    <property type="entry name" value="GAF-like_dom_sf"/>
</dbReference>
<dbReference type="InterPro" id="IPR050707">
    <property type="entry name" value="HTH_MetabolicPath_Reg"/>
</dbReference>
<evidence type="ECO:0000256" key="1">
    <source>
        <dbReference type="ARBA" id="ARBA00023015"/>
    </source>
</evidence>
<dbReference type="InterPro" id="IPR014757">
    <property type="entry name" value="Tscrpt_reg_IclR_C"/>
</dbReference>
<protein>
    <submittedName>
        <fullName evidence="6">IclR family transcriptional regulator</fullName>
    </submittedName>
</protein>
<feature type="domain" description="HTH iclR-type" evidence="4">
    <location>
        <begin position="4"/>
        <end position="67"/>
    </location>
</feature>
<dbReference type="SUPFAM" id="SSF55781">
    <property type="entry name" value="GAF domain-like"/>
    <property type="match status" value="1"/>
</dbReference>
<dbReference type="SUPFAM" id="SSF46785">
    <property type="entry name" value="Winged helix' DNA-binding domain"/>
    <property type="match status" value="1"/>
</dbReference>
<dbReference type="Gene3D" id="3.30.450.40">
    <property type="match status" value="1"/>
</dbReference>
<evidence type="ECO:0000259" key="4">
    <source>
        <dbReference type="PROSITE" id="PS51077"/>
    </source>
</evidence>
<dbReference type="Proteomes" id="UP001165283">
    <property type="component" value="Unassembled WGS sequence"/>
</dbReference>
<evidence type="ECO:0000256" key="3">
    <source>
        <dbReference type="ARBA" id="ARBA00023163"/>
    </source>
</evidence>
<evidence type="ECO:0000256" key="2">
    <source>
        <dbReference type="ARBA" id="ARBA00023125"/>
    </source>
</evidence>
<dbReference type="Pfam" id="PF09339">
    <property type="entry name" value="HTH_IclR"/>
    <property type="match status" value="1"/>
</dbReference>
<dbReference type="InterPro" id="IPR036390">
    <property type="entry name" value="WH_DNA-bd_sf"/>
</dbReference>
<dbReference type="RefSeq" id="WP_252442535.1">
    <property type="nucleotide sequence ID" value="NZ_JAGSOV010000055.1"/>
</dbReference>
<keyword evidence="7" id="KW-1185">Reference proteome</keyword>
<name>A0ABT1A667_9PSEU</name>
<proteinExistence type="predicted"/>
<gene>
    <name evidence="6" type="ORF">KDL28_25950</name>
</gene>
<accession>A0ABT1A667</accession>
<reference evidence="6" key="1">
    <citation type="submission" date="2021-04" db="EMBL/GenBank/DDBJ databases">
        <title>Pseudonocardia sp. nov., isolated from sandy soil of mangrove forest.</title>
        <authorList>
            <person name="Zan Z."/>
            <person name="Huang R."/>
            <person name="Liu W."/>
        </authorList>
    </citation>
    <scope>NUCLEOTIDE SEQUENCE</scope>
    <source>
        <strain evidence="6">S2-4</strain>
    </source>
</reference>
<keyword evidence="1" id="KW-0805">Transcription regulation</keyword>
<dbReference type="PANTHER" id="PTHR30136">
    <property type="entry name" value="HELIX-TURN-HELIX TRANSCRIPTIONAL REGULATOR, ICLR FAMILY"/>
    <property type="match status" value="1"/>
</dbReference>
<organism evidence="6 7">
    <name type="scientific">Pseudonocardia humida</name>
    <dbReference type="NCBI Taxonomy" id="2800819"/>
    <lineage>
        <taxon>Bacteria</taxon>
        <taxon>Bacillati</taxon>
        <taxon>Actinomycetota</taxon>
        <taxon>Actinomycetes</taxon>
        <taxon>Pseudonocardiales</taxon>
        <taxon>Pseudonocardiaceae</taxon>
        <taxon>Pseudonocardia</taxon>
    </lineage>
</organism>
<evidence type="ECO:0000259" key="5">
    <source>
        <dbReference type="PROSITE" id="PS51078"/>
    </source>
</evidence>
<sequence length="266" mass="27902">MEGIRSVERAVAVVQVVADRGADGARLVDIVAATGLQKTTAHRLLGTLVQLGWLEQDTATGAFHLGLALVALGTAASTRHGLLELANPHLLRLAELTADTVYLSVRIGAQAVCVDRVTGEFPIRTLTLRPGDRRPLGTGAGSLALLAWLPDEEAERLVERSAGPGPLGDPAVLHQLIGEARAQGYALNAGMIVPGASGVGVPVRGDDGRPVAALSVAAIDSRLAEPRRAQVVRWLVREATELERTLSELAPHVGEADVRRLLPAIS</sequence>
<dbReference type="PANTHER" id="PTHR30136:SF39">
    <property type="entry name" value="TRANSCRIPTIONAL REGULATORY PROTEIN"/>
    <property type="match status" value="1"/>
</dbReference>
<comment type="caution">
    <text evidence="6">The sequence shown here is derived from an EMBL/GenBank/DDBJ whole genome shotgun (WGS) entry which is preliminary data.</text>
</comment>
<dbReference type="InterPro" id="IPR005471">
    <property type="entry name" value="Tscrpt_reg_IclR_N"/>
</dbReference>
<feature type="domain" description="IclR-ED" evidence="5">
    <location>
        <begin position="68"/>
        <end position="248"/>
    </location>
</feature>
<dbReference type="PROSITE" id="PS51078">
    <property type="entry name" value="ICLR_ED"/>
    <property type="match status" value="1"/>
</dbReference>
<dbReference type="SMART" id="SM00346">
    <property type="entry name" value="HTH_ICLR"/>
    <property type="match status" value="1"/>
</dbReference>
<evidence type="ECO:0000313" key="7">
    <source>
        <dbReference type="Proteomes" id="UP001165283"/>
    </source>
</evidence>